<evidence type="ECO:0000313" key="2">
    <source>
        <dbReference type="EMBL" id="KAH3688576.1"/>
    </source>
</evidence>
<evidence type="ECO:0000256" key="1">
    <source>
        <dbReference type="SAM" id="Phobius"/>
    </source>
</evidence>
<comment type="caution">
    <text evidence="2">The sequence shown here is derived from an EMBL/GenBank/DDBJ whole genome shotgun (WGS) entry which is preliminary data.</text>
</comment>
<feature type="transmembrane region" description="Helical" evidence="1">
    <location>
        <begin position="246"/>
        <end position="265"/>
    </location>
</feature>
<accession>A0A9P8TRU4</accession>
<gene>
    <name evidence="2" type="ORF">WICPIJ_000420</name>
</gene>
<keyword evidence="3" id="KW-1185">Reference proteome</keyword>
<proteinExistence type="predicted"/>
<name>A0A9P8TRU4_WICPI</name>
<sequence>MKVNLSCLRNSLSIPDDLDPGPGFNIGFLNFKANAAVIPLRLVFCRFEGLSSNGLYSGTPVKRTFLIVSVTVDGSGGSMLLTFFNGSGVFDDGGTGNFDVDGSVLSGSSTEFSSSPKGFSLIDRGEPIGVARVTAADGELTNLIGTGVMLFSSWTFPRLSRTSVSKSGSSVVVWVESETDIKGTGECERDDEPISDFVGVLELFMADFTATGVVFKSWMLSWIFGSSVILCSEFALGPELTTCVPFFLKMALAAALAGLLVFCLGGPCRELERDLVTPAPLRFLKFGFGVPLTGCNEGKLLEEVSGFGDGDDC</sequence>
<dbReference type="Proteomes" id="UP000774326">
    <property type="component" value="Unassembled WGS sequence"/>
</dbReference>
<reference evidence="2" key="2">
    <citation type="submission" date="2021-01" db="EMBL/GenBank/DDBJ databases">
        <authorList>
            <person name="Schikora-Tamarit M.A."/>
        </authorList>
    </citation>
    <scope>NUCLEOTIDE SEQUENCE</scope>
    <source>
        <strain evidence="2">CBS2887</strain>
    </source>
</reference>
<organism evidence="2 3">
    <name type="scientific">Wickerhamomyces pijperi</name>
    <name type="common">Yeast</name>
    <name type="synonym">Pichia pijperi</name>
    <dbReference type="NCBI Taxonomy" id="599730"/>
    <lineage>
        <taxon>Eukaryota</taxon>
        <taxon>Fungi</taxon>
        <taxon>Dikarya</taxon>
        <taxon>Ascomycota</taxon>
        <taxon>Saccharomycotina</taxon>
        <taxon>Saccharomycetes</taxon>
        <taxon>Phaffomycetales</taxon>
        <taxon>Wickerhamomycetaceae</taxon>
        <taxon>Wickerhamomyces</taxon>
    </lineage>
</organism>
<keyword evidence="1" id="KW-1133">Transmembrane helix</keyword>
<keyword evidence="1" id="KW-0812">Transmembrane</keyword>
<reference evidence="2" key="1">
    <citation type="journal article" date="2021" name="Open Biol.">
        <title>Shared evolutionary footprints suggest mitochondrial oxidative damage underlies multiple complex I losses in fungi.</title>
        <authorList>
            <person name="Schikora-Tamarit M.A."/>
            <person name="Marcet-Houben M."/>
            <person name="Nosek J."/>
            <person name="Gabaldon T."/>
        </authorList>
    </citation>
    <scope>NUCLEOTIDE SEQUENCE</scope>
    <source>
        <strain evidence="2">CBS2887</strain>
    </source>
</reference>
<dbReference type="AlphaFoldDB" id="A0A9P8TRU4"/>
<keyword evidence="1" id="KW-0472">Membrane</keyword>
<dbReference type="EMBL" id="JAEUBG010000269">
    <property type="protein sequence ID" value="KAH3688576.1"/>
    <property type="molecule type" value="Genomic_DNA"/>
</dbReference>
<protein>
    <submittedName>
        <fullName evidence="2">Uncharacterized protein</fullName>
    </submittedName>
</protein>
<evidence type="ECO:0000313" key="3">
    <source>
        <dbReference type="Proteomes" id="UP000774326"/>
    </source>
</evidence>